<feature type="compositionally biased region" description="Low complexity" evidence="3">
    <location>
        <begin position="164"/>
        <end position="178"/>
    </location>
</feature>
<dbReference type="GO" id="GO:0000164">
    <property type="term" value="C:protein phosphatase type 1 complex"/>
    <property type="evidence" value="ECO:0007669"/>
    <property type="project" value="TreeGrafter"/>
</dbReference>
<organism evidence="4 5">
    <name type="scientific">Myotis myotis</name>
    <name type="common">Greater mouse-eared bat</name>
    <name type="synonym">Vespertilio myotis</name>
    <dbReference type="NCBI Taxonomy" id="51298"/>
    <lineage>
        <taxon>Eukaryota</taxon>
        <taxon>Metazoa</taxon>
        <taxon>Chordata</taxon>
        <taxon>Craniata</taxon>
        <taxon>Vertebrata</taxon>
        <taxon>Euteleostomi</taxon>
        <taxon>Mammalia</taxon>
        <taxon>Eutheria</taxon>
        <taxon>Laurasiatheria</taxon>
        <taxon>Chiroptera</taxon>
        <taxon>Yangochiroptera</taxon>
        <taxon>Vespertilionidae</taxon>
        <taxon>Myotis</taxon>
    </lineage>
</organism>
<feature type="compositionally biased region" description="Basic and acidic residues" evidence="3">
    <location>
        <begin position="189"/>
        <end position="204"/>
    </location>
</feature>
<comment type="similarity">
    <text evidence="1">Belongs to the PPP1R15 family.</text>
</comment>
<dbReference type="GO" id="GO:0019888">
    <property type="term" value="F:protein phosphatase regulator activity"/>
    <property type="evidence" value="ECO:0007669"/>
    <property type="project" value="TreeGrafter"/>
</dbReference>
<dbReference type="InterPro" id="IPR051254">
    <property type="entry name" value="PPP1R15"/>
</dbReference>
<feature type="region of interest" description="Disordered" evidence="3">
    <location>
        <begin position="145"/>
        <end position="258"/>
    </location>
</feature>
<feature type="region of interest" description="Disordered" evidence="3">
    <location>
        <begin position="43"/>
        <end position="101"/>
    </location>
</feature>
<dbReference type="GO" id="GO:0034976">
    <property type="term" value="P:response to endoplasmic reticulum stress"/>
    <property type="evidence" value="ECO:0007669"/>
    <property type="project" value="TreeGrafter"/>
</dbReference>
<dbReference type="AlphaFoldDB" id="A0A7J7Y0Z5"/>
<accession>A0A7J7Y0Z5</accession>
<comment type="caution">
    <text evidence="4">The sequence shown here is derived from an EMBL/GenBank/DDBJ whole genome shotgun (WGS) entry which is preliminary data.</text>
</comment>
<evidence type="ECO:0000256" key="2">
    <source>
        <dbReference type="ARBA" id="ARBA00022737"/>
    </source>
</evidence>
<proteinExistence type="inferred from homology"/>
<dbReference type="PANTHER" id="PTHR16489">
    <property type="entry name" value="GH11727P"/>
    <property type="match status" value="1"/>
</dbReference>
<dbReference type="GO" id="GO:0005783">
    <property type="term" value="C:endoplasmic reticulum"/>
    <property type="evidence" value="ECO:0007669"/>
    <property type="project" value="TreeGrafter"/>
</dbReference>
<evidence type="ECO:0000313" key="4">
    <source>
        <dbReference type="EMBL" id="KAF6355240.1"/>
    </source>
</evidence>
<feature type="compositionally biased region" description="Basic and acidic residues" evidence="3">
    <location>
        <begin position="52"/>
        <end position="66"/>
    </location>
</feature>
<evidence type="ECO:0000313" key="5">
    <source>
        <dbReference type="Proteomes" id="UP000527355"/>
    </source>
</evidence>
<evidence type="ECO:0000256" key="1">
    <source>
        <dbReference type="ARBA" id="ARBA00010161"/>
    </source>
</evidence>
<dbReference type="VEuPathDB" id="HostDB:LOC118656533"/>
<keyword evidence="2" id="KW-0677">Repeat</keyword>
<feature type="compositionally biased region" description="Basic and acidic residues" evidence="3">
    <location>
        <begin position="230"/>
        <end position="242"/>
    </location>
</feature>
<dbReference type="Proteomes" id="UP000527355">
    <property type="component" value="Unassembled WGS sequence"/>
</dbReference>
<gene>
    <name evidence="4" type="ORF">mMyoMyo1_011429</name>
</gene>
<protein>
    <submittedName>
        <fullName evidence="4">Uncharacterized protein</fullName>
    </submittedName>
</protein>
<dbReference type="PANTHER" id="PTHR16489:SF14">
    <property type="entry name" value="PROTEIN PHOSPHATASE 1 REGULATORY SUBUNIT 15A"/>
    <property type="match status" value="1"/>
</dbReference>
<reference evidence="4 5" key="1">
    <citation type="journal article" date="2020" name="Nature">
        <title>Six reference-quality genomes reveal evolution of bat adaptations.</title>
        <authorList>
            <person name="Jebb D."/>
            <person name="Huang Z."/>
            <person name="Pippel M."/>
            <person name="Hughes G.M."/>
            <person name="Lavrichenko K."/>
            <person name="Devanna P."/>
            <person name="Winkler S."/>
            <person name="Jermiin L.S."/>
            <person name="Skirmuntt E.C."/>
            <person name="Katzourakis A."/>
            <person name="Burkitt-Gray L."/>
            <person name="Ray D.A."/>
            <person name="Sullivan K.A.M."/>
            <person name="Roscito J.G."/>
            <person name="Kirilenko B.M."/>
            <person name="Davalos L.M."/>
            <person name="Corthals A.P."/>
            <person name="Power M.L."/>
            <person name="Jones G."/>
            <person name="Ransome R.D."/>
            <person name="Dechmann D.K.N."/>
            <person name="Locatelli A.G."/>
            <person name="Puechmaille S.J."/>
            <person name="Fedrigo O."/>
            <person name="Jarvis E.D."/>
            <person name="Hiller M."/>
            <person name="Vernes S.C."/>
            <person name="Myers E.W."/>
            <person name="Teeling E.C."/>
        </authorList>
    </citation>
    <scope>NUCLEOTIDE SEQUENCE [LARGE SCALE GENOMIC DNA]</scope>
    <source>
        <strain evidence="4">MMyoMyo1</strain>
        <tissue evidence="4">Flight muscle</tissue>
    </source>
</reference>
<dbReference type="EMBL" id="JABWUV010000005">
    <property type="protein sequence ID" value="KAF6355240.1"/>
    <property type="molecule type" value="Genomic_DNA"/>
</dbReference>
<sequence length="258" mass="27663">MNPGPLKPWLEEAVMSADQGEACLEEVTKAALAMHYAPWGGHPQWEPGDSGRAVEDGRSACPDREANSSLPEAWELSDDDKEYGGEEATSIPKEQGSDYIGGQPAPMSLSLLRTLQDPPGEEETEEGGVAEDKVMTFFSFPPSHWEHCPGVEGEEDGEAVNKVPTTSTCPSSPGSKPSAWVCAAGEEEAGAKEEERTESEETRKTSITSSSAGSCPSACECNSGEESEEKDGKAEKEADSEPHSSVLSHRPLLRTWQH</sequence>
<keyword evidence="5" id="KW-1185">Reference proteome</keyword>
<evidence type="ECO:0000256" key="3">
    <source>
        <dbReference type="SAM" id="MobiDB-lite"/>
    </source>
</evidence>
<name>A0A7J7Y0Z5_MYOMY</name>